<dbReference type="AlphaFoldDB" id="A0AAD3YE97"/>
<dbReference type="InterPro" id="IPR029068">
    <property type="entry name" value="Glyas_Bleomycin-R_OHBP_Dase"/>
</dbReference>
<dbReference type="InterPro" id="IPR058997">
    <property type="entry name" value="YycE-like_C"/>
</dbReference>
<evidence type="ECO:0000259" key="2">
    <source>
        <dbReference type="Pfam" id="PF22659"/>
    </source>
</evidence>
<feature type="domain" description="YycE-like N-terminal" evidence="1">
    <location>
        <begin position="9"/>
        <end position="59"/>
    </location>
</feature>
<evidence type="ECO:0000313" key="4">
    <source>
        <dbReference type="Proteomes" id="UP001222932"/>
    </source>
</evidence>
<evidence type="ECO:0008006" key="5">
    <source>
        <dbReference type="Google" id="ProtNLM"/>
    </source>
</evidence>
<protein>
    <recommendedName>
        <fullName evidence="5">Glyoxalase/Bleomycin resistance protein/Dihydroxybiphenyl dioxygenase</fullName>
    </recommendedName>
</protein>
<evidence type="ECO:0000313" key="3">
    <source>
        <dbReference type="EMBL" id="GMK58779.1"/>
    </source>
</evidence>
<sequence length="130" mass="14232">MASPPVPTLRIARPATDLARTTAQWAAWGLRLLTSFEGHAGFSGVVLGAPRAPYHFEFTVGPHPASPAFTDEDLTVFYYAEAEWDAACQSAEELGWTPVTATNPYWDEHGRCFADADGYVVVAARMVWDL</sequence>
<dbReference type="InterPro" id="IPR058998">
    <property type="entry name" value="YycE-like_N"/>
</dbReference>
<name>A0AAD3YE97_9TREE</name>
<dbReference type="Proteomes" id="UP001222932">
    <property type="component" value="Unassembled WGS sequence"/>
</dbReference>
<dbReference type="SUPFAM" id="SSF54593">
    <property type="entry name" value="Glyoxalase/Bleomycin resistance protein/Dihydroxybiphenyl dioxygenase"/>
    <property type="match status" value="1"/>
</dbReference>
<evidence type="ECO:0000259" key="1">
    <source>
        <dbReference type="Pfam" id="PF22658"/>
    </source>
</evidence>
<dbReference type="Pfam" id="PF22659">
    <property type="entry name" value="YycE-like_C"/>
    <property type="match status" value="1"/>
</dbReference>
<dbReference type="Pfam" id="PF22658">
    <property type="entry name" value="YycE-like_N"/>
    <property type="match status" value="1"/>
</dbReference>
<reference evidence="3" key="2">
    <citation type="submission" date="2023-06" db="EMBL/GenBank/DDBJ databases">
        <authorList>
            <person name="Kobayashi Y."/>
            <person name="Kayamori A."/>
            <person name="Aoki K."/>
            <person name="Shiwa Y."/>
            <person name="Fujita N."/>
            <person name="Sugita T."/>
            <person name="Iwasaki W."/>
            <person name="Tanaka N."/>
            <person name="Takashima M."/>
        </authorList>
    </citation>
    <scope>NUCLEOTIDE SEQUENCE</scope>
    <source>
        <strain evidence="3">HIS016</strain>
    </source>
</reference>
<reference evidence="3" key="1">
    <citation type="journal article" date="2023" name="BMC Genomics">
        <title>Chromosome-level genome assemblies of Cutaneotrichosporon spp. (Trichosporonales, Basidiomycota) reveal imbalanced evolution between nucleotide sequences and chromosome synteny.</title>
        <authorList>
            <person name="Kobayashi Y."/>
            <person name="Kayamori A."/>
            <person name="Aoki K."/>
            <person name="Shiwa Y."/>
            <person name="Matsutani M."/>
            <person name="Fujita N."/>
            <person name="Sugita T."/>
            <person name="Iwasaki W."/>
            <person name="Tanaka N."/>
            <person name="Takashima M."/>
        </authorList>
    </citation>
    <scope>NUCLEOTIDE SEQUENCE</scope>
    <source>
        <strain evidence="3">HIS016</strain>
    </source>
</reference>
<dbReference type="Gene3D" id="3.10.180.10">
    <property type="entry name" value="2,3-Dihydroxybiphenyl 1,2-Dioxygenase, domain 1"/>
    <property type="match status" value="1"/>
</dbReference>
<feature type="domain" description="YycE-like C-terminal" evidence="2">
    <location>
        <begin position="73"/>
        <end position="122"/>
    </location>
</feature>
<proteinExistence type="predicted"/>
<gene>
    <name evidence="3" type="primary">yycE</name>
    <name evidence="3" type="ORF">CspeluHIS016_0602210</name>
</gene>
<accession>A0AAD3YE97</accession>
<comment type="caution">
    <text evidence="3">The sequence shown here is derived from an EMBL/GenBank/DDBJ whole genome shotgun (WGS) entry which is preliminary data.</text>
</comment>
<organism evidence="3 4">
    <name type="scientific">Cutaneotrichosporon spelunceum</name>
    <dbReference type="NCBI Taxonomy" id="1672016"/>
    <lineage>
        <taxon>Eukaryota</taxon>
        <taxon>Fungi</taxon>
        <taxon>Dikarya</taxon>
        <taxon>Basidiomycota</taxon>
        <taxon>Agaricomycotina</taxon>
        <taxon>Tremellomycetes</taxon>
        <taxon>Trichosporonales</taxon>
        <taxon>Trichosporonaceae</taxon>
        <taxon>Cutaneotrichosporon</taxon>
    </lineage>
</organism>
<keyword evidence="4" id="KW-1185">Reference proteome</keyword>
<dbReference type="EMBL" id="BTCM01000006">
    <property type="protein sequence ID" value="GMK58779.1"/>
    <property type="molecule type" value="Genomic_DNA"/>
</dbReference>